<dbReference type="InterPro" id="IPR023395">
    <property type="entry name" value="MCP_dom_sf"/>
</dbReference>
<evidence type="ECO:0000256" key="10">
    <source>
        <dbReference type="RuleBase" id="RU000488"/>
    </source>
</evidence>
<evidence type="ECO:0000259" key="11">
    <source>
        <dbReference type="PROSITE" id="PS50222"/>
    </source>
</evidence>
<dbReference type="AlphaFoldDB" id="L8GND3"/>
<dbReference type="RefSeq" id="XP_004336347.1">
    <property type="nucleotide sequence ID" value="XM_004336299.1"/>
</dbReference>
<dbReference type="CDD" id="cd00051">
    <property type="entry name" value="EFh"/>
    <property type="match status" value="1"/>
</dbReference>
<feature type="repeat" description="Solcar" evidence="9">
    <location>
        <begin position="134"/>
        <end position="219"/>
    </location>
</feature>
<evidence type="ECO:0000256" key="6">
    <source>
        <dbReference type="ARBA" id="ARBA00022989"/>
    </source>
</evidence>
<dbReference type="InterPro" id="IPR002067">
    <property type="entry name" value="MCP"/>
</dbReference>
<dbReference type="KEGG" id="acan:ACA1_107550"/>
<protein>
    <submittedName>
        <fullName evidence="12">Carrier superfamily protein</fullName>
    </submittedName>
</protein>
<reference evidence="12 13" key="1">
    <citation type="journal article" date="2013" name="Genome Biol.">
        <title>Genome of Acanthamoeba castellanii highlights extensive lateral gene transfer and early evolution of tyrosine kinase signaling.</title>
        <authorList>
            <person name="Clarke M."/>
            <person name="Lohan A.J."/>
            <person name="Liu B."/>
            <person name="Lagkouvardos I."/>
            <person name="Roy S."/>
            <person name="Zafar N."/>
            <person name="Bertelli C."/>
            <person name="Schilde C."/>
            <person name="Kianianmomeni A."/>
            <person name="Burglin T.R."/>
            <person name="Frech C."/>
            <person name="Turcotte B."/>
            <person name="Kopec K.O."/>
            <person name="Synnott J.M."/>
            <person name="Choo C."/>
            <person name="Paponov I."/>
            <person name="Finkler A."/>
            <person name="Soon Heng Tan C."/>
            <person name="Hutchins A.P."/>
            <person name="Weinmeier T."/>
            <person name="Rattei T."/>
            <person name="Chu J.S."/>
            <person name="Gimenez G."/>
            <person name="Irimia M."/>
            <person name="Rigden D.J."/>
            <person name="Fitzpatrick D.A."/>
            <person name="Lorenzo-Morales J."/>
            <person name="Bateman A."/>
            <person name="Chiu C.H."/>
            <person name="Tang P."/>
            <person name="Hegemann P."/>
            <person name="Fromm H."/>
            <person name="Raoult D."/>
            <person name="Greub G."/>
            <person name="Miranda-Saavedra D."/>
            <person name="Chen N."/>
            <person name="Nash P."/>
            <person name="Ginger M.L."/>
            <person name="Horn M."/>
            <person name="Schaap P."/>
            <person name="Caler L."/>
            <person name="Loftus B."/>
        </authorList>
    </citation>
    <scope>NUCLEOTIDE SEQUENCE [LARGE SCALE GENOMIC DNA]</scope>
    <source>
        <strain evidence="12 13">Neff</strain>
    </source>
</reference>
<gene>
    <name evidence="12" type="ORF">ACA1_107550</name>
</gene>
<evidence type="ECO:0000256" key="7">
    <source>
        <dbReference type="ARBA" id="ARBA00023128"/>
    </source>
</evidence>
<keyword evidence="6" id="KW-1133">Transmembrane helix</keyword>
<proteinExistence type="inferred from homology"/>
<comment type="subcellular location">
    <subcellularLocation>
        <location evidence="1">Mitochondrion inner membrane</location>
        <topology evidence="1">Multi-pass membrane protein</topology>
    </subcellularLocation>
</comment>
<evidence type="ECO:0000256" key="3">
    <source>
        <dbReference type="ARBA" id="ARBA00022448"/>
    </source>
</evidence>
<dbReference type="GO" id="GO:0005743">
    <property type="term" value="C:mitochondrial inner membrane"/>
    <property type="evidence" value="ECO:0007669"/>
    <property type="project" value="UniProtKB-SubCell"/>
</dbReference>
<feature type="repeat" description="Solcar" evidence="9">
    <location>
        <begin position="230"/>
        <end position="329"/>
    </location>
</feature>
<evidence type="ECO:0000313" key="13">
    <source>
        <dbReference type="Proteomes" id="UP000011083"/>
    </source>
</evidence>
<dbReference type="InterPro" id="IPR050567">
    <property type="entry name" value="Mitochondrial_Carrier"/>
</dbReference>
<dbReference type="PROSITE" id="PS50920">
    <property type="entry name" value="SOLCAR"/>
    <property type="match status" value="3"/>
</dbReference>
<dbReference type="PROSITE" id="PS50222">
    <property type="entry name" value="EF_HAND_2"/>
    <property type="match status" value="1"/>
</dbReference>
<dbReference type="Gene3D" id="1.50.40.10">
    <property type="entry name" value="Mitochondrial carrier domain"/>
    <property type="match status" value="2"/>
</dbReference>
<dbReference type="OrthoDB" id="14252at2759"/>
<dbReference type="PANTHER" id="PTHR45624">
    <property type="entry name" value="MITOCHONDRIAL BASIC AMINO ACIDS TRANSPORTER-RELATED"/>
    <property type="match status" value="1"/>
</dbReference>
<name>L8GND3_ACACF</name>
<evidence type="ECO:0000313" key="12">
    <source>
        <dbReference type="EMBL" id="ELR14334.1"/>
    </source>
</evidence>
<dbReference type="EMBL" id="KB008060">
    <property type="protein sequence ID" value="ELR14334.1"/>
    <property type="molecule type" value="Genomic_DNA"/>
</dbReference>
<keyword evidence="7" id="KW-0496">Mitochondrion</keyword>
<dbReference type="VEuPathDB" id="AmoebaDB:ACA1_107550"/>
<keyword evidence="3 10" id="KW-0813">Transport</keyword>
<evidence type="ECO:0000256" key="4">
    <source>
        <dbReference type="ARBA" id="ARBA00022692"/>
    </source>
</evidence>
<dbReference type="SUPFAM" id="SSF103506">
    <property type="entry name" value="Mitochondrial carrier"/>
    <property type="match status" value="1"/>
</dbReference>
<evidence type="ECO:0000256" key="5">
    <source>
        <dbReference type="ARBA" id="ARBA00022737"/>
    </source>
</evidence>
<dbReference type="Gene3D" id="1.10.238.10">
    <property type="entry name" value="EF-hand"/>
    <property type="match status" value="1"/>
</dbReference>
<dbReference type="GeneID" id="14914905"/>
<dbReference type="GO" id="GO:0000064">
    <property type="term" value="F:L-ornithine transmembrane transporter activity"/>
    <property type="evidence" value="ECO:0007669"/>
    <property type="project" value="TreeGrafter"/>
</dbReference>
<evidence type="ECO:0000256" key="1">
    <source>
        <dbReference type="ARBA" id="ARBA00004448"/>
    </source>
</evidence>
<keyword evidence="5" id="KW-0677">Repeat</keyword>
<evidence type="ECO:0000256" key="9">
    <source>
        <dbReference type="PROSITE-ProRule" id="PRU00282"/>
    </source>
</evidence>
<comment type="similarity">
    <text evidence="2 10">Belongs to the mitochondrial carrier (TC 2.A.29) family.</text>
</comment>
<dbReference type="SUPFAM" id="SSF47473">
    <property type="entry name" value="EF-hand"/>
    <property type="match status" value="1"/>
</dbReference>
<dbReference type="Proteomes" id="UP000011083">
    <property type="component" value="Unassembled WGS sequence"/>
</dbReference>
<dbReference type="GO" id="GO:0005509">
    <property type="term" value="F:calcium ion binding"/>
    <property type="evidence" value="ECO:0007669"/>
    <property type="project" value="InterPro"/>
</dbReference>
<evidence type="ECO:0000256" key="2">
    <source>
        <dbReference type="ARBA" id="ARBA00006375"/>
    </source>
</evidence>
<organism evidence="12 13">
    <name type="scientific">Acanthamoeba castellanii (strain ATCC 30010 / Neff)</name>
    <dbReference type="NCBI Taxonomy" id="1257118"/>
    <lineage>
        <taxon>Eukaryota</taxon>
        <taxon>Amoebozoa</taxon>
        <taxon>Discosea</taxon>
        <taxon>Longamoebia</taxon>
        <taxon>Centramoebida</taxon>
        <taxon>Acanthamoebidae</taxon>
        <taxon>Acanthamoeba</taxon>
    </lineage>
</organism>
<dbReference type="PRINTS" id="PR00926">
    <property type="entry name" value="MITOCARRIER"/>
</dbReference>
<feature type="domain" description="EF-hand" evidence="11">
    <location>
        <begin position="34"/>
        <end position="62"/>
    </location>
</feature>
<dbReference type="InterPro" id="IPR011992">
    <property type="entry name" value="EF-hand-dom_pair"/>
</dbReference>
<dbReference type="PANTHER" id="PTHR45624:SF12">
    <property type="entry name" value="MITOCHONDRIAL ORNITHINE TRANSPORTER 1"/>
    <property type="match status" value="1"/>
</dbReference>
<dbReference type="OMA" id="MSATIYR"/>
<keyword evidence="8 9" id="KW-0472">Membrane</keyword>
<sequence length="465" mass="51605">MHEGDVKRILDAVDTKGRGSLNFEQFYHVFVGLKIFHSFDKRDRGSIHREELRNALRSVSLHPEEERLDDMLAMTEPVHPTKVTFPEFLEIFVEAQREDDPHKVERYLKHALSYWYTGAGLPLPGGMLPMAQQLTPLQDFLAGTLAGVAITLVGHPFDTIKVRLQTGQKGLFSGAIDATMRTIRKEGVRGLYKGMGSPMASIPLVNAIVFAAYGQAKSFLRDPDDPDKPLNLWQLALAGGWAGFVNSFIISPVELVKTRLQIQYNAPTSFFGSRGEAQEKVHKGPIGVIRHIVKERGVFGLAKGMSATIYREMPAYAGQFMVYELVKRWLISLHNTDTYTADGDDLHPLELLLAGGMAGLGAWVTSYPMDFIKTQLQAEPEGSSKYQKNRFLLDGGFVDCFRQHVRENGWRSVWKGFGPCVSRAFPANAAGFLAYEIAAKLIRERQEEKDAAASTATAAAATTAQ</sequence>
<dbReference type="InterPro" id="IPR002048">
    <property type="entry name" value="EF_hand_dom"/>
</dbReference>
<evidence type="ECO:0000256" key="8">
    <source>
        <dbReference type="ARBA" id="ARBA00023136"/>
    </source>
</evidence>
<feature type="repeat" description="Solcar" evidence="9">
    <location>
        <begin position="346"/>
        <end position="441"/>
    </location>
</feature>
<dbReference type="Pfam" id="PF00153">
    <property type="entry name" value="Mito_carr"/>
    <property type="match status" value="3"/>
</dbReference>
<keyword evidence="4 9" id="KW-0812">Transmembrane</keyword>
<accession>L8GND3</accession>
<dbReference type="GO" id="GO:1990575">
    <property type="term" value="P:mitochondrial L-ornithine transmembrane transport"/>
    <property type="evidence" value="ECO:0007669"/>
    <property type="project" value="TreeGrafter"/>
</dbReference>
<dbReference type="InterPro" id="IPR018108">
    <property type="entry name" value="MCP_transmembrane"/>
</dbReference>
<keyword evidence="13" id="KW-1185">Reference proteome</keyword>